<sequence length="140" mass="16564">MAFAFFEQRLKYLEDNIAKAQKLRSEYEEQFDLSEDPRTRAKAEINIKQLQKSANRYYKEFEELQQQLKNQEQQVVQSENQRLAKIEGGLRVLMSGQIAILGRLDQTQQVLLSHYNSTQRKIVVEITKQLNQNQLQFTQI</sequence>
<reference evidence="2 3" key="1">
    <citation type="submission" date="2020-10" db="EMBL/GenBank/DDBJ databases">
        <authorList>
            <person name="Castelo-Branco R."/>
            <person name="Eusebio N."/>
            <person name="Adriana R."/>
            <person name="Vieira A."/>
            <person name="Brugerolle De Fraissinette N."/>
            <person name="Rezende De Castro R."/>
            <person name="Schneider M.P."/>
            <person name="Vasconcelos V."/>
            <person name="Leao P.N."/>
        </authorList>
    </citation>
    <scope>NUCLEOTIDE SEQUENCE [LARGE SCALE GENOMIC DNA]</scope>
    <source>
        <strain evidence="2 3">LEGE 07299</strain>
    </source>
</reference>
<keyword evidence="1" id="KW-0175">Coiled coil</keyword>
<comment type="caution">
    <text evidence="2">The sequence shown here is derived from an EMBL/GenBank/DDBJ whole genome shotgun (WGS) entry which is preliminary data.</text>
</comment>
<gene>
    <name evidence="2" type="ORF">IQ229_22790</name>
</gene>
<evidence type="ECO:0000313" key="2">
    <source>
        <dbReference type="EMBL" id="MBE9107652.1"/>
    </source>
</evidence>
<proteinExistence type="predicted"/>
<feature type="coiled-coil region" evidence="1">
    <location>
        <begin position="3"/>
        <end position="81"/>
    </location>
</feature>
<organism evidence="2 3">
    <name type="scientific">Nostoc cf. edaphicum LEGE 07299</name>
    <dbReference type="NCBI Taxonomy" id="2777974"/>
    <lineage>
        <taxon>Bacteria</taxon>
        <taxon>Bacillati</taxon>
        <taxon>Cyanobacteriota</taxon>
        <taxon>Cyanophyceae</taxon>
        <taxon>Nostocales</taxon>
        <taxon>Nostocaceae</taxon>
        <taxon>Nostoc</taxon>
    </lineage>
</organism>
<evidence type="ECO:0000313" key="3">
    <source>
        <dbReference type="Proteomes" id="UP000647836"/>
    </source>
</evidence>
<name>A0ABR9U5I3_9NOSO</name>
<accession>A0ABR9U5I3</accession>
<protein>
    <submittedName>
        <fullName evidence="2">Uncharacterized protein</fullName>
    </submittedName>
</protein>
<keyword evidence="3" id="KW-1185">Reference proteome</keyword>
<dbReference type="Proteomes" id="UP000647836">
    <property type="component" value="Unassembled WGS sequence"/>
</dbReference>
<dbReference type="EMBL" id="JADEXF010000933">
    <property type="protein sequence ID" value="MBE9107652.1"/>
    <property type="molecule type" value="Genomic_DNA"/>
</dbReference>
<evidence type="ECO:0000256" key="1">
    <source>
        <dbReference type="SAM" id="Coils"/>
    </source>
</evidence>
<dbReference type="RefSeq" id="WP_194047653.1">
    <property type="nucleotide sequence ID" value="NZ_JADEXF010000933.1"/>
</dbReference>